<sequence length="81" mass="9379">MKKKERRTFAMQEMSPVGPARPLMERTELERAEASLRTYHLSPEELAAYIEKTGAPIRPLNQGRRQPSLMHRHRPRAGKEA</sequence>
<feature type="region of interest" description="Disordered" evidence="1">
    <location>
        <begin position="57"/>
        <end position="81"/>
    </location>
</feature>
<organism evidence="2 3">
    <name type="scientific">Paenibacillus sambharensis</name>
    <dbReference type="NCBI Taxonomy" id="1803190"/>
    <lineage>
        <taxon>Bacteria</taxon>
        <taxon>Bacillati</taxon>
        <taxon>Bacillota</taxon>
        <taxon>Bacilli</taxon>
        <taxon>Bacillales</taxon>
        <taxon>Paenibacillaceae</taxon>
        <taxon>Paenibacillus</taxon>
    </lineage>
</organism>
<reference evidence="2 3" key="1">
    <citation type="submission" date="2018-06" db="EMBL/GenBank/DDBJ databases">
        <title>Paenibacillus imtechensis sp. nov.</title>
        <authorList>
            <person name="Pinnaka A.K."/>
            <person name="Singh H."/>
            <person name="Kaur M."/>
        </authorList>
    </citation>
    <scope>NUCLEOTIDE SEQUENCE [LARGE SCALE GENOMIC DNA]</scope>
    <source>
        <strain evidence="2 3">SMB1</strain>
    </source>
</reference>
<gene>
    <name evidence="2" type="ORF">DNH61_11695</name>
</gene>
<evidence type="ECO:0000256" key="1">
    <source>
        <dbReference type="SAM" id="MobiDB-lite"/>
    </source>
</evidence>
<dbReference type="OrthoDB" id="9982752at2"/>
<evidence type="ECO:0000313" key="3">
    <source>
        <dbReference type="Proteomes" id="UP000249522"/>
    </source>
</evidence>
<feature type="compositionally biased region" description="Basic residues" evidence="1">
    <location>
        <begin position="70"/>
        <end position="81"/>
    </location>
</feature>
<dbReference type="AlphaFoldDB" id="A0A2W1L7G6"/>
<dbReference type="EMBL" id="QKRB01000044">
    <property type="protein sequence ID" value="PZD95216.1"/>
    <property type="molecule type" value="Genomic_DNA"/>
</dbReference>
<name>A0A2W1L7G6_9BACL</name>
<dbReference type="Proteomes" id="UP000249522">
    <property type="component" value="Unassembled WGS sequence"/>
</dbReference>
<protein>
    <submittedName>
        <fullName evidence="2">Uncharacterized protein</fullName>
    </submittedName>
</protein>
<keyword evidence="3" id="KW-1185">Reference proteome</keyword>
<proteinExistence type="predicted"/>
<comment type="caution">
    <text evidence="2">The sequence shown here is derived from an EMBL/GenBank/DDBJ whole genome shotgun (WGS) entry which is preliminary data.</text>
</comment>
<accession>A0A2W1L7G6</accession>
<feature type="region of interest" description="Disordered" evidence="1">
    <location>
        <begin position="1"/>
        <end position="23"/>
    </location>
</feature>
<evidence type="ECO:0000313" key="2">
    <source>
        <dbReference type="EMBL" id="PZD95216.1"/>
    </source>
</evidence>
<dbReference type="RefSeq" id="WP_111146845.1">
    <property type="nucleotide sequence ID" value="NZ_QKRB01000044.1"/>
</dbReference>